<dbReference type="RefSeq" id="XP_007915548.1">
    <property type="nucleotide sequence ID" value="XM_007917357.1"/>
</dbReference>
<dbReference type="PRINTS" id="PR00084">
    <property type="entry name" value="MTLDHDRGNASE"/>
</dbReference>
<dbReference type="FunFam" id="1.10.1040.10:FF:000028">
    <property type="entry name" value="Mannitol 2-dehydrogenase"/>
    <property type="match status" value="1"/>
</dbReference>
<dbReference type="PANTHER" id="PTHR43362">
    <property type="entry name" value="MANNITOL DEHYDROGENASE DSF1-RELATED"/>
    <property type="match status" value="1"/>
</dbReference>
<evidence type="ECO:0000313" key="10">
    <source>
        <dbReference type="Proteomes" id="UP000014074"/>
    </source>
</evidence>
<dbReference type="GO" id="GO:0019594">
    <property type="term" value="P:mannitol metabolic process"/>
    <property type="evidence" value="ECO:0007669"/>
    <property type="project" value="InterPro"/>
</dbReference>
<gene>
    <name evidence="9" type="ORF">UCRPA7_4806</name>
</gene>
<dbReference type="InterPro" id="IPR036291">
    <property type="entry name" value="NAD(P)-bd_dom_sf"/>
</dbReference>
<keyword evidence="2" id="KW-0560">Oxidoreductase</keyword>
<evidence type="ECO:0000256" key="4">
    <source>
        <dbReference type="ARBA" id="ARBA00038970"/>
    </source>
</evidence>
<dbReference type="eggNOG" id="ENOG502QT30">
    <property type="taxonomic scope" value="Eukaryota"/>
</dbReference>
<keyword evidence="3" id="KW-0520">NAD</keyword>
<dbReference type="InterPro" id="IPR013118">
    <property type="entry name" value="Mannitol_DH_C"/>
</dbReference>
<dbReference type="OrthoDB" id="418169at2759"/>
<evidence type="ECO:0000256" key="6">
    <source>
        <dbReference type="ARBA" id="ARBA00047733"/>
    </source>
</evidence>
<dbReference type="EC" id="1.1.1.67" evidence="4"/>
<comment type="catalytic activity">
    <reaction evidence="6">
        <text>D-mannitol + NAD(+) = D-fructose + NADH + H(+)</text>
        <dbReference type="Rhea" id="RHEA:12084"/>
        <dbReference type="ChEBI" id="CHEBI:15378"/>
        <dbReference type="ChEBI" id="CHEBI:16899"/>
        <dbReference type="ChEBI" id="CHEBI:37721"/>
        <dbReference type="ChEBI" id="CHEBI:57540"/>
        <dbReference type="ChEBI" id="CHEBI:57945"/>
        <dbReference type="EC" id="1.1.1.67"/>
    </reaction>
</comment>
<dbReference type="Gene3D" id="3.40.50.720">
    <property type="entry name" value="NAD(P)-binding Rossmann-like Domain"/>
    <property type="match status" value="1"/>
</dbReference>
<dbReference type="PANTHER" id="PTHR43362:SF1">
    <property type="entry name" value="MANNITOL DEHYDROGENASE 2-RELATED"/>
    <property type="match status" value="1"/>
</dbReference>
<dbReference type="Pfam" id="PF08125">
    <property type="entry name" value="Mannitol_dh_C"/>
    <property type="match status" value="1"/>
</dbReference>
<dbReference type="InterPro" id="IPR023027">
    <property type="entry name" value="Mannitol_DH_CS"/>
</dbReference>
<evidence type="ECO:0000256" key="1">
    <source>
        <dbReference type="ARBA" id="ARBA00006541"/>
    </source>
</evidence>
<reference evidence="10" key="1">
    <citation type="journal article" date="2013" name="Genome Announc.">
        <title>Draft genome sequence of the ascomycete Phaeoacremonium aleophilum strain UCR-PA7, a causal agent of the esca disease complex in grapevines.</title>
        <authorList>
            <person name="Blanco-Ulate B."/>
            <person name="Rolshausen P."/>
            <person name="Cantu D."/>
        </authorList>
    </citation>
    <scope>NUCLEOTIDE SEQUENCE [LARGE SCALE GENOMIC DNA]</scope>
    <source>
        <strain evidence="10">UCR-PA7</strain>
    </source>
</reference>
<evidence type="ECO:0000259" key="8">
    <source>
        <dbReference type="Pfam" id="PF08125"/>
    </source>
</evidence>
<dbReference type="InterPro" id="IPR013328">
    <property type="entry name" value="6PGD_dom2"/>
</dbReference>
<evidence type="ECO:0000256" key="2">
    <source>
        <dbReference type="ARBA" id="ARBA00023002"/>
    </source>
</evidence>
<accession>R8BJZ2</accession>
<dbReference type="Pfam" id="PF01232">
    <property type="entry name" value="Mannitol_dh"/>
    <property type="match status" value="1"/>
</dbReference>
<dbReference type="SUPFAM" id="SSF48179">
    <property type="entry name" value="6-phosphogluconate dehydrogenase C-terminal domain-like"/>
    <property type="match status" value="1"/>
</dbReference>
<dbReference type="KEGG" id="tmn:UCRPA7_4806"/>
<dbReference type="HOGENOM" id="CLU_027324_0_1_1"/>
<dbReference type="GO" id="GO:0050086">
    <property type="term" value="F:mannitol 2-dehydrogenase activity"/>
    <property type="evidence" value="ECO:0007669"/>
    <property type="project" value="UniProtKB-EC"/>
</dbReference>
<organism evidence="9 10">
    <name type="scientific">Phaeoacremonium minimum (strain UCR-PA7)</name>
    <name type="common">Esca disease fungus</name>
    <name type="synonym">Togninia minima</name>
    <dbReference type="NCBI Taxonomy" id="1286976"/>
    <lineage>
        <taxon>Eukaryota</taxon>
        <taxon>Fungi</taxon>
        <taxon>Dikarya</taxon>
        <taxon>Ascomycota</taxon>
        <taxon>Pezizomycotina</taxon>
        <taxon>Sordariomycetes</taxon>
        <taxon>Sordariomycetidae</taxon>
        <taxon>Togniniales</taxon>
        <taxon>Togniniaceae</taxon>
        <taxon>Phaeoacremonium</taxon>
    </lineage>
</organism>
<dbReference type="EMBL" id="KB933141">
    <property type="protein sequence ID" value="EON99599.1"/>
    <property type="molecule type" value="Genomic_DNA"/>
</dbReference>
<comment type="similarity">
    <text evidence="1">Belongs to the mannitol dehydrogenase family.</text>
</comment>
<dbReference type="AlphaFoldDB" id="R8BJZ2"/>
<dbReference type="InterPro" id="IPR000669">
    <property type="entry name" value="Mannitol_DH"/>
</dbReference>
<dbReference type="GO" id="GO:0046029">
    <property type="term" value="F:mannitol dehydrogenase activity"/>
    <property type="evidence" value="ECO:0007669"/>
    <property type="project" value="TreeGrafter"/>
</dbReference>
<evidence type="ECO:0000256" key="5">
    <source>
        <dbReference type="ARBA" id="ARBA00040250"/>
    </source>
</evidence>
<feature type="domain" description="Mannitol dehydrogenase N-terminal" evidence="7">
    <location>
        <begin position="36"/>
        <end position="288"/>
    </location>
</feature>
<evidence type="ECO:0000313" key="9">
    <source>
        <dbReference type="EMBL" id="EON99599.1"/>
    </source>
</evidence>
<dbReference type="GeneID" id="19325295"/>
<dbReference type="InterPro" id="IPR050988">
    <property type="entry name" value="Mannitol_DH/Oxidoreductase"/>
</dbReference>
<evidence type="ECO:0000259" key="7">
    <source>
        <dbReference type="Pfam" id="PF01232"/>
    </source>
</evidence>
<dbReference type="Gene3D" id="1.10.1040.10">
    <property type="entry name" value="N-(1-d-carboxylethyl)-l-norvaline Dehydrogenase, domain 2"/>
    <property type="match status" value="1"/>
</dbReference>
<keyword evidence="10" id="KW-1185">Reference proteome</keyword>
<protein>
    <recommendedName>
        <fullName evidence="5">Mannitol 2-dehydrogenase</fullName>
        <ecNumber evidence="4">1.1.1.67</ecNumber>
    </recommendedName>
</protein>
<dbReference type="InterPro" id="IPR013131">
    <property type="entry name" value="Mannitol_DH_N"/>
</dbReference>
<evidence type="ECO:0000256" key="3">
    <source>
        <dbReference type="ARBA" id="ARBA00023027"/>
    </source>
</evidence>
<proteinExistence type="inferred from homology"/>
<name>R8BJZ2_PHAM7</name>
<feature type="domain" description="Mannitol dehydrogenase C-terminal" evidence="8">
    <location>
        <begin position="300"/>
        <end position="488"/>
    </location>
</feature>
<dbReference type="SUPFAM" id="SSF51735">
    <property type="entry name" value="NAD(P)-binding Rossmann-fold domains"/>
    <property type="match status" value="1"/>
</dbReference>
<sequence>MAPLKLNSENLLQISAAGEAKITVPTYQRGDAVKEGIVHVGVGGFHRAHLAVYVHKLMQDHGVTDYAICGVGLQPFDAAMRDALGSQDHLYTVVERSAKGSVAKVVGSINSYLFAPDDREAVVAKMAHPDTHIVSLTITESGYYYDEHTHELQSDHPDIQFDLDPANEKTPHTTFGFLYAALARRYQQGLKPFTVMSCDNMHNNGSITRSMLESFARLRNPEVAKWIAEQVAFPNAMVDRITPQTTAADKTALVKDFAIEDAWPVVTEPFMQWVIEDHFSDGRPPFEKVGVQVVKDLHAVEQFEKHKLRLLNGSHSALGYPGQLAGFKYVHEVIGNPLFHKFVWQMMQEEVKPLLPEIPGVDIDEYCKTLIERFSNPTIMDQLPRICLNASGKIPKFIMPSIAEAIWVTGPFRRLCFVAAAWFHYINGVDDSGNTFEVDDPMREELQAKARAGGTNPAELLSIPNLFGDDLRSDKRFLQEITTAMEDIARDGIMKTLPKYID</sequence>
<dbReference type="InterPro" id="IPR008927">
    <property type="entry name" value="6-PGluconate_DH-like_C_sf"/>
</dbReference>
<dbReference type="FunFam" id="3.40.50.720:FF:000129">
    <property type="entry name" value="D-mannonate oxidoreductase"/>
    <property type="match status" value="1"/>
</dbReference>
<dbReference type="Proteomes" id="UP000014074">
    <property type="component" value="Unassembled WGS sequence"/>
</dbReference>
<dbReference type="PROSITE" id="PS00974">
    <property type="entry name" value="MANNITOL_DHGENASE"/>
    <property type="match status" value="1"/>
</dbReference>